<comment type="caution">
    <text evidence="3">The sequence shown here is derived from an EMBL/GenBank/DDBJ whole genome shotgun (WGS) entry which is preliminary data.</text>
</comment>
<dbReference type="PANTHER" id="PTHR43364">
    <property type="entry name" value="NADH-SPECIFIC METHYLGLYOXAL REDUCTASE-RELATED"/>
    <property type="match status" value="1"/>
</dbReference>
<dbReference type="RefSeq" id="WP_169172006.1">
    <property type="nucleotide sequence ID" value="NZ_JAAIII010000003.1"/>
</dbReference>
<protein>
    <submittedName>
        <fullName evidence="3">Aldo/keto reductase</fullName>
    </submittedName>
</protein>
<dbReference type="InterPro" id="IPR020471">
    <property type="entry name" value="AKR"/>
</dbReference>
<name>A0A7Y0EPB0_9BIFI</name>
<gene>
    <name evidence="3" type="ORF">G1C95_1146</name>
</gene>
<dbReference type="PRINTS" id="PR00069">
    <property type="entry name" value="ALDKETRDTASE"/>
</dbReference>
<evidence type="ECO:0000256" key="1">
    <source>
        <dbReference type="ARBA" id="ARBA00023002"/>
    </source>
</evidence>
<dbReference type="InterPro" id="IPR036812">
    <property type="entry name" value="NAD(P)_OxRdtase_dom_sf"/>
</dbReference>
<dbReference type="Pfam" id="PF00248">
    <property type="entry name" value="Aldo_ket_red"/>
    <property type="match status" value="1"/>
</dbReference>
<proteinExistence type="predicted"/>
<dbReference type="GO" id="GO:0016491">
    <property type="term" value="F:oxidoreductase activity"/>
    <property type="evidence" value="ECO:0007669"/>
    <property type="project" value="UniProtKB-KW"/>
</dbReference>
<dbReference type="InterPro" id="IPR050523">
    <property type="entry name" value="AKR_Detox_Biosynth"/>
</dbReference>
<accession>A0A7Y0EPB0</accession>
<evidence type="ECO:0000313" key="4">
    <source>
        <dbReference type="Proteomes" id="UP000532194"/>
    </source>
</evidence>
<keyword evidence="1" id="KW-0560">Oxidoreductase</keyword>
<dbReference type="InterPro" id="IPR023210">
    <property type="entry name" value="NADP_OxRdtase_dom"/>
</dbReference>
<evidence type="ECO:0000259" key="2">
    <source>
        <dbReference type="Pfam" id="PF00248"/>
    </source>
</evidence>
<dbReference type="PANTHER" id="PTHR43364:SF4">
    <property type="entry name" value="NAD(P)-LINKED OXIDOREDUCTASE SUPERFAMILY PROTEIN"/>
    <property type="match status" value="1"/>
</dbReference>
<dbReference type="SUPFAM" id="SSF51430">
    <property type="entry name" value="NAD(P)-linked oxidoreductase"/>
    <property type="match status" value="1"/>
</dbReference>
<dbReference type="AlphaFoldDB" id="A0A7Y0EPB0"/>
<reference evidence="3 4" key="1">
    <citation type="submission" date="2020-02" db="EMBL/GenBank/DDBJ databases">
        <title>Characterization of phylogenetic diversity of novel bifidobacterial species isolated in Czech ZOOs.</title>
        <authorList>
            <person name="Lugli G.A."/>
            <person name="Vera N.B."/>
            <person name="Ventura M."/>
        </authorList>
    </citation>
    <scope>NUCLEOTIDE SEQUENCE [LARGE SCALE GENOMIC DNA]</scope>
    <source>
        <strain evidence="3 4">DSM 109957</strain>
    </source>
</reference>
<dbReference type="Gene3D" id="3.20.20.100">
    <property type="entry name" value="NADP-dependent oxidoreductase domain"/>
    <property type="match status" value="1"/>
</dbReference>
<dbReference type="Proteomes" id="UP000532194">
    <property type="component" value="Unassembled WGS sequence"/>
</dbReference>
<dbReference type="GO" id="GO:0005829">
    <property type="term" value="C:cytosol"/>
    <property type="evidence" value="ECO:0007669"/>
    <property type="project" value="TreeGrafter"/>
</dbReference>
<dbReference type="CDD" id="cd19082">
    <property type="entry name" value="AKR_AKR10A1_2"/>
    <property type="match status" value="1"/>
</dbReference>
<feature type="domain" description="NADP-dependent oxidoreductase" evidence="2">
    <location>
        <begin position="15"/>
        <end position="317"/>
    </location>
</feature>
<evidence type="ECO:0000313" key="3">
    <source>
        <dbReference type="EMBL" id="NMM93959.1"/>
    </source>
</evidence>
<sequence>MQYGTITGLDKPVSRIVFGTAYGSLLNGTQRPEELAALLDTAIANGINTIDTAKAYGQAQAMIGNWLKGRDDRDQLVIETKGCHPLDDGTERVTKRDLDEDVDDSLNKLNTDYIDIYLLHRDNPQVPAGEIVEWLNEHHQAGRIKAFGGSNWSPNRIAEANAYAAEHGLVPFTVSSPNYSLAVQEGTPWAGVCTTLNGDDMQADREWYRDNRMAVFAYSVLGRGFMTGMFRSDDRATAEARLDEFARRGYCYPDNFERLRRAEILAAERGVPVAQIAVAWVFTQGLDMYALLSCTSDEIIRSNAAALDICLTETEAAWLNLEIDAR</sequence>
<organism evidence="3 4">
    <name type="scientific">Bifidobacterium oedipodis</name>
    <dbReference type="NCBI Taxonomy" id="2675322"/>
    <lineage>
        <taxon>Bacteria</taxon>
        <taxon>Bacillati</taxon>
        <taxon>Actinomycetota</taxon>
        <taxon>Actinomycetes</taxon>
        <taxon>Bifidobacteriales</taxon>
        <taxon>Bifidobacteriaceae</taxon>
        <taxon>Bifidobacterium</taxon>
    </lineage>
</organism>
<dbReference type="EMBL" id="JAAIII010000003">
    <property type="protein sequence ID" value="NMM93959.1"/>
    <property type="molecule type" value="Genomic_DNA"/>
</dbReference>
<keyword evidence="4" id="KW-1185">Reference proteome</keyword>